<evidence type="ECO:0000313" key="8">
    <source>
        <dbReference type="Proteomes" id="UP001597045"/>
    </source>
</evidence>
<organism evidence="7 8">
    <name type="scientific">Kibdelosporangium lantanae</name>
    <dbReference type="NCBI Taxonomy" id="1497396"/>
    <lineage>
        <taxon>Bacteria</taxon>
        <taxon>Bacillati</taxon>
        <taxon>Actinomycetota</taxon>
        <taxon>Actinomycetes</taxon>
        <taxon>Pseudonocardiales</taxon>
        <taxon>Pseudonocardiaceae</taxon>
        <taxon>Kibdelosporangium</taxon>
    </lineage>
</organism>
<proteinExistence type="predicted"/>
<dbReference type="InterPro" id="IPR029060">
    <property type="entry name" value="PIN-like_dom_sf"/>
</dbReference>
<evidence type="ECO:0000256" key="4">
    <source>
        <dbReference type="ARBA" id="ARBA00022842"/>
    </source>
</evidence>
<reference evidence="8" key="1">
    <citation type="journal article" date="2019" name="Int. J. Syst. Evol. Microbiol.">
        <title>The Global Catalogue of Microorganisms (GCM) 10K type strain sequencing project: providing services to taxonomists for standard genome sequencing and annotation.</title>
        <authorList>
            <consortium name="The Broad Institute Genomics Platform"/>
            <consortium name="The Broad Institute Genome Sequencing Center for Infectious Disease"/>
            <person name="Wu L."/>
            <person name="Ma J."/>
        </authorList>
    </citation>
    <scope>NUCLEOTIDE SEQUENCE [LARGE SCALE GENOMIC DNA]</scope>
    <source>
        <strain evidence="8">JCM 31486</strain>
    </source>
</reference>
<dbReference type="InterPro" id="IPR058652">
    <property type="entry name" value="VapC50_C"/>
</dbReference>
<evidence type="ECO:0000259" key="5">
    <source>
        <dbReference type="Pfam" id="PF13470"/>
    </source>
</evidence>
<keyword evidence="1" id="KW-0540">Nuclease</keyword>
<evidence type="ECO:0000256" key="1">
    <source>
        <dbReference type="ARBA" id="ARBA00022722"/>
    </source>
</evidence>
<keyword evidence="2" id="KW-0479">Metal-binding</keyword>
<dbReference type="InterPro" id="IPR002716">
    <property type="entry name" value="PIN_dom"/>
</dbReference>
<dbReference type="EMBL" id="JBHTIS010000685">
    <property type="protein sequence ID" value="MFD1046518.1"/>
    <property type="molecule type" value="Genomic_DNA"/>
</dbReference>
<dbReference type="Pfam" id="PF13470">
    <property type="entry name" value="PIN_3"/>
    <property type="match status" value="1"/>
</dbReference>
<evidence type="ECO:0000313" key="7">
    <source>
        <dbReference type="EMBL" id="MFD1046518.1"/>
    </source>
</evidence>
<gene>
    <name evidence="7" type="ORF">ACFQ1S_13625</name>
</gene>
<feature type="domain" description="VapC50 C-terminal" evidence="6">
    <location>
        <begin position="123"/>
        <end position="175"/>
    </location>
</feature>
<evidence type="ECO:0000259" key="6">
    <source>
        <dbReference type="Pfam" id="PF26343"/>
    </source>
</evidence>
<dbReference type="SUPFAM" id="SSF88723">
    <property type="entry name" value="PIN domain-like"/>
    <property type="match status" value="1"/>
</dbReference>
<accession>A0ABW3M7E9</accession>
<sequence>MFFDTCVLLKPYLCDTLLSIAECGLYRPLWSAGVLVELDRNLRKRGATEAQVQHRLDQMVTHFPDAKVTGYEHLVHSMTNDPKDRHVLAAAIRGGAQTLVTENLRDFPEAAVAPYDIVVGHQDEFLLDQLDLSPTLVLAALRRQVSRYRRDPRTVPDLLAILGNQGHRCTRFAVACHERMSQ</sequence>
<keyword evidence="4" id="KW-0460">Magnesium</keyword>
<evidence type="ECO:0000256" key="3">
    <source>
        <dbReference type="ARBA" id="ARBA00022801"/>
    </source>
</evidence>
<keyword evidence="8" id="KW-1185">Reference proteome</keyword>
<protein>
    <submittedName>
        <fullName evidence="7">PIN domain-containing protein</fullName>
    </submittedName>
</protein>
<evidence type="ECO:0000256" key="2">
    <source>
        <dbReference type="ARBA" id="ARBA00022723"/>
    </source>
</evidence>
<comment type="caution">
    <text evidence="7">The sequence shown here is derived from an EMBL/GenBank/DDBJ whole genome shotgun (WGS) entry which is preliminary data.</text>
</comment>
<keyword evidence="3" id="KW-0378">Hydrolase</keyword>
<name>A0ABW3M7E9_9PSEU</name>
<feature type="domain" description="PIN" evidence="5">
    <location>
        <begin position="2"/>
        <end position="104"/>
    </location>
</feature>
<dbReference type="Pfam" id="PF26343">
    <property type="entry name" value="VapC50_C"/>
    <property type="match status" value="1"/>
</dbReference>
<dbReference type="Proteomes" id="UP001597045">
    <property type="component" value="Unassembled WGS sequence"/>
</dbReference>